<dbReference type="AlphaFoldDB" id="A0A327X591"/>
<dbReference type="Proteomes" id="UP000248790">
    <property type="component" value="Unassembled WGS sequence"/>
</dbReference>
<protein>
    <submittedName>
        <fullName evidence="1">Uncharacterized protein</fullName>
    </submittedName>
</protein>
<dbReference type="OrthoDB" id="945046at2"/>
<reference evidence="1 2" key="1">
    <citation type="submission" date="2018-06" db="EMBL/GenBank/DDBJ databases">
        <title>Genomic Encyclopedia of Archaeal and Bacterial Type Strains, Phase II (KMG-II): from individual species to whole genera.</title>
        <authorList>
            <person name="Goeker M."/>
        </authorList>
    </citation>
    <scope>NUCLEOTIDE SEQUENCE [LARGE SCALE GENOMIC DNA]</scope>
    <source>
        <strain evidence="1 2">DSM 21851</strain>
    </source>
</reference>
<comment type="caution">
    <text evidence="1">The sequence shown here is derived from an EMBL/GenBank/DDBJ whole genome shotgun (WGS) entry which is preliminary data.</text>
</comment>
<organism evidence="1 2">
    <name type="scientific">Larkinella arboricola</name>
    <dbReference type="NCBI Taxonomy" id="643671"/>
    <lineage>
        <taxon>Bacteria</taxon>
        <taxon>Pseudomonadati</taxon>
        <taxon>Bacteroidota</taxon>
        <taxon>Cytophagia</taxon>
        <taxon>Cytophagales</taxon>
        <taxon>Spirosomataceae</taxon>
        <taxon>Larkinella</taxon>
    </lineage>
</organism>
<accession>A0A327X591</accession>
<keyword evidence="2" id="KW-1185">Reference proteome</keyword>
<sequence>MTAQLDIRDLANVIGFRGVYRAWRSGWRLALLMGFHTGEEKHPDQDRASISFPALIDGVLGD</sequence>
<evidence type="ECO:0000313" key="2">
    <source>
        <dbReference type="Proteomes" id="UP000248790"/>
    </source>
</evidence>
<proteinExistence type="predicted"/>
<dbReference type="EMBL" id="QLMC01000002">
    <property type="protein sequence ID" value="RAK00524.1"/>
    <property type="molecule type" value="Genomic_DNA"/>
</dbReference>
<gene>
    <name evidence="1" type="ORF">LX87_02231</name>
</gene>
<name>A0A327X591_LARAB</name>
<evidence type="ECO:0000313" key="1">
    <source>
        <dbReference type="EMBL" id="RAK00524.1"/>
    </source>
</evidence>
<dbReference type="RefSeq" id="WP_111628258.1">
    <property type="nucleotide sequence ID" value="NZ_QLMC01000002.1"/>
</dbReference>